<gene>
    <name evidence="2" type="ORF">RDB_LOCUS20305</name>
</gene>
<evidence type="ECO:0000313" key="3">
    <source>
        <dbReference type="Proteomes" id="UP000663888"/>
    </source>
</evidence>
<dbReference type="Proteomes" id="UP000663888">
    <property type="component" value="Unassembled WGS sequence"/>
</dbReference>
<evidence type="ECO:0000313" key="2">
    <source>
        <dbReference type="EMBL" id="CAE6418689.1"/>
    </source>
</evidence>
<sequence>MPKHTEYIFKTPVGDLTYSAQLQEWANHYAVNLGWVENCVQINGTTEWRVYPTIQGHHFEQFQGKAGGTRAARQNSAQMIIKSPGTLDNAKTLKPSPPISRAR</sequence>
<dbReference type="EMBL" id="CAJMWX010000502">
    <property type="protein sequence ID" value="CAE6418689.1"/>
    <property type="molecule type" value="Genomic_DNA"/>
</dbReference>
<accession>A0A8H2X5V6</accession>
<protein>
    <submittedName>
        <fullName evidence="2">Uncharacterized protein</fullName>
    </submittedName>
</protein>
<name>A0A8H2X5V6_9AGAM</name>
<organism evidence="2 3">
    <name type="scientific">Rhizoctonia solani</name>
    <dbReference type="NCBI Taxonomy" id="456999"/>
    <lineage>
        <taxon>Eukaryota</taxon>
        <taxon>Fungi</taxon>
        <taxon>Dikarya</taxon>
        <taxon>Basidiomycota</taxon>
        <taxon>Agaricomycotina</taxon>
        <taxon>Agaricomycetes</taxon>
        <taxon>Cantharellales</taxon>
        <taxon>Ceratobasidiaceae</taxon>
        <taxon>Rhizoctonia</taxon>
    </lineage>
</organism>
<proteinExistence type="predicted"/>
<dbReference type="AlphaFoldDB" id="A0A8H2X5V6"/>
<evidence type="ECO:0000256" key="1">
    <source>
        <dbReference type="SAM" id="MobiDB-lite"/>
    </source>
</evidence>
<comment type="caution">
    <text evidence="2">The sequence shown here is derived from an EMBL/GenBank/DDBJ whole genome shotgun (WGS) entry which is preliminary data.</text>
</comment>
<feature type="region of interest" description="Disordered" evidence="1">
    <location>
        <begin position="80"/>
        <end position="103"/>
    </location>
</feature>
<reference evidence="2" key="1">
    <citation type="submission" date="2021-01" db="EMBL/GenBank/DDBJ databases">
        <authorList>
            <person name="Kaushik A."/>
        </authorList>
    </citation>
    <scope>NUCLEOTIDE SEQUENCE</scope>
    <source>
        <strain evidence="2">AG4-R118</strain>
    </source>
</reference>